<dbReference type="InterPro" id="IPR013780">
    <property type="entry name" value="Glyco_hydro_b"/>
</dbReference>
<dbReference type="EC" id="3.2.1.22" evidence="2 5"/>
<dbReference type="Gene3D" id="2.60.40.1180">
    <property type="entry name" value="Golgi alpha-mannosidase II"/>
    <property type="match status" value="1"/>
</dbReference>
<dbReference type="KEGG" id="ahb:bsdtb5_14590"/>
<comment type="catalytic activity">
    <reaction evidence="1 5">
        <text>Hydrolysis of terminal, non-reducing alpha-D-galactose residues in alpha-D-galactosides, including galactose oligosaccharides, galactomannans and galactolipids.</text>
        <dbReference type="EC" id="3.2.1.22"/>
    </reaction>
</comment>
<evidence type="ECO:0000313" key="11">
    <source>
        <dbReference type="Proteomes" id="UP000595897"/>
    </source>
</evidence>
<feature type="domain" description="Glycosyl hydrolase family 36 N-terminal" evidence="9">
    <location>
        <begin position="30"/>
        <end position="285"/>
    </location>
</feature>
<dbReference type="Proteomes" id="UP000595897">
    <property type="component" value="Chromosome"/>
</dbReference>
<name>A0A7R7EK08_9FIRM</name>
<organism evidence="10 11">
    <name type="scientific">Anaeromicropila herbilytica</name>
    <dbReference type="NCBI Taxonomy" id="2785025"/>
    <lineage>
        <taxon>Bacteria</taxon>
        <taxon>Bacillati</taxon>
        <taxon>Bacillota</taxon>
        <taxon>Clostridia</taxon>
        <taxon>Lachnospirales</taxon>
        <taxon>Lachnospiraceae</taxon>
        <taxon>Anaeromicropila</taxon>
    </lineage>
</organism>
<feature type="active site" description="Nucleophile" evidence="6">
    <location>
        <position position="478"/>
    </location>
</feature>
<dbReference type="AlphaFoldDB" id="A0A7R7EK08"/>
<evidence type="ECO:0000256" key="7">
    <source>
        <dbReference type="PIRSR" id="PIRSR005536-2"/>
    </source>
</evidence>
<dbReference type="InterPro" id="IPR038417">
    <property type="entry name" value="Alpga-gal_N_sf"/>
</dbReference>
<dbReference type="InterPro" id="IPR000111">
    <property type="entry name" value="Glyco_hydro_27/36_CS"/>
</dbReference>
<evidence type="ECO:0000256" key="1">
    <source>
        <dbReference type="ARBA" id="ARBA00001255"/>
    </source>
</evidence>
<evidence type="ECO:0000256" key="5">
    <source>
        <dbReference type="PIRNR" id="PIRNR005536"/>
    </source>
</evidence>
<reference evidence="10 11" key="1">
    <citation type="submission" date="2020-11" db="EMBL/GenBank/DDBJ databases">
        <title>Draft genome sequencing of a Lachnospiraceae strain isolated from anoxic soil subjected to BSD treatment.</title>
        <authorList>
            <person name="Uek A."/>
            <person name="Tonouchi A."/>
        </authorList>
    </citation>
    <scope>NUCLEOTIDE SEQUENCE [LARGE SCALE GENOMIC DNA]</scope>
    <source>
        <strain evidence="10 11">TB5</strain>
    </source>
</reference>
<gene>
    <name evidence="10" type="ORF">bsdtb5_14590</name>
</gene>
<dbReference type="GO" id="GO:0016052">
    <property type="term" value="P:carbohydrate catabolic process"/>
    <property type="evidence" value="ECO:0007669"/>
    <property type="project" value="InterPro"/>
</dbReference>
<feature type="binding site" evidence="7">
    <location>
        <position position="443"/>
    </location>
    <ligand>
        <name>substrate</name>
    </ligand>
</feature>
<dbReference type="Pfam" id="PF16875">
    <property type="entry name" value="Glyco_hydro_36N"/>
    <property type="match status" value="1"/>
</dbReference>
<dbReference type="InterPro" id="IPR013785">
    <property type="entry name" value="Aldolase_TIM"/>
</dbReference>
<dbReference type="PANTHER" id="PTHR43053">
    <property type="entry name" value="GLYCOSIDASE FAMILY 31"/>
    <property type="match status" value="1"/>
</dbReference>
<dbReference type="InterPro" id="IPR031704">
    <property type="entry name" value="Glyco_hydro_36_N"/>
</dbReference>
<dbReference type="CDD" id="cd14791">
    <property type="entry name" value="GH36"/>
    <property type="match status" value="1"/>
</dbReference>
<dbReference type="InterPro" id="IPR031705">
    <property type="entry name" value="Glyco_hydro_36_C"/>
</dbReference>
<dbReference type="GO" id="GO:0004557">
    <property type="term" value="F:alpha-galactosidase activity"/>
    <property type="evidence" value="ECO:0007669"/>
    <property type="project" value="UniProtKB-UniRule"/>
</dbReference>
<proteinExistence type="inferred from homology"/>
<dbReference type="PIRSF" id="PIRSF005536">
    <property type="entry name" value="Agal"/>
    <property type="match status" value="1"/>
</dbReference>
<feature type="binding site" evidence="7">
    <location>
        <begin position="476"/>
        <end position="480"/>
    </location>
    <ligand>
        <name>substrate</name>
    </ligand>
</feature>
<dbReference type="EMBL" id="AP024169">
    <property type="protein sequence ID" value="BCN30164.1"/>
    <property type="molecule type" value="Genomic_DNA"/>
</dbReference>
<dbReference type="InterPro" id="IPR002252">
    <property type="entry name" value="Glyco_hydro_36"/>
</dbReference>
<feature type="domain" description="Glycosyl hydrolase family 36 C-terminal" evidence="8">
    <location>
        <begin position="649"/>
        <end position="727"/>
    </location>
</feature>
<evidence type="ECO:0000256" key="3">
    <source>
        <dbReference type="ARBA" id="ARBA00022801"/>
    </source>
</evidence>
<feature type="binding site" evidence="7">
    <location>
        <begin position="366"/>
        <end position="367"/>
    </location>
    <ligand>
        <name>substrate</name>
    </ligand>
</feature>
<protein>
    <recommendedName>
        <fullName evidence="2 5">Alpha-galactosidase</fullName>
        <ecNumber evidence="2 5">3.2.1.22</ecNumber>
    </recommendedName>
</protein>
<dbReference type="PROSITE" id="PS00512">
    <property type="entry name" value="ALPHA_GALACTOSIDASE"/>
    <property type="match status" value="1"/>
</dbReference>
<dbReference type="Gene3D" id="3.20.20.70">
    <property type="entry name" value="Aldolase class I"/>
    <property type="match status" value="1"/>
</dbReference>
<feature type="binding site" evidence="7">
    <location>
        <position position="199"/>
    </location>
    <ligand>
        <name>substrate</name>
    </ligand>
</feature>
<dbReference type="InterPro" id="IPR050985">
    <property type="entry name" value="Alpha-glycosidase_related"/>
</dbReference>
<dbReference type="Pfam" id="PF16874">
    <property type="entry name" value="Glyco_hydro_36C"/>
    <property type="match status" value="1"/>
</dbReference>
<feature type="binding site" evidence="7">
    <location>
        <position position="526"/>
    </location>
    <ligand>
        <name>substrate</name>
    </ligand>
</feature>
<dbReference type="SUPFAM" id="SSF51445">
    <property type="entry name" value="(Trans)glycosidases"/>
    <property type="match status" value="1"/>
</dbReference>
<evidence type="ECO:0000259" key="8">
    <source>
        <dbReference type="Pfam" id="PF16874"/>
    </source>
</evidence>
<dbReference type="PANTHER" id="PTHR43053:SF3">
    <property type="entry name" value="ALPHA-GALACTOSIDASE C-RELATED"/>
    <property type="match status" value="1"/>
</dbReference>
<dbReference type="InterPro" id="IPR017853">
    <property type="entry name" value="GH"/>
</dbReference>
<keyword evidence="3 5" id="KW-0378">Hydrolase</keyword>
<keyword evidence="11" id="KW-1185">Reference proteome</keyword>
<keyword evidence="4 5" id="KW-0326">Glycosidase</keyword>
<accession>A0A7R7EK08</accession>
<dbReference type="FunFam" id="3.20.20.70:FF:000118">
    <property type="entry name" value="Alpha-galactosidase"/>
    <property type="match status" value="1"/>
</dbReference>
<dbReference type="Gene3D" id="2.70.98.60">
    <property type="entry name" value="alpha-galactosidase from lactobacil brevis"/>
    <property type="match status" value="1"/>
</dbReference>
<feature type="active site" description="Proton donor" evidence="6">
    <location>
        <position position="548"/>
    </location>
</feature>
<dbReference type="Pfam" id="PF02065">
    <property type="entry name" value="Melibiase"/>
    <property type="match status" value="1"/>
</dbReference>
<evidence type="ECO:0000256" key="2">
    <source>
        <dbReference type="ARBA" id="ARBA00012755"/>
    </source>
</evidence>
<dbReference type="RefSeq" id="WP_271715404.1">
    <property type="nucleotide sequence ID" value="NZ_AP024169.1"/>
</dbReference>
<sequence length="731" mass="83536">MGITFDSNTKSYILQAKSSTYIIKILKDKYLAHIYWGKKIVNPSSDSIYQKASRCSFSPNPDEDDTFTLDTMLSEYPAYGNTDLRMPAYQVKLNNGTRITDLSYDSYEITKGKPGLKGLPAVYTENDSEASTLSITLTDSLIGLKVILSYTVFDEYDVVIRQARFVNEGSDNLTILRALSMSVDFDHYDFDMIHLSGSWTRERHIVKRPLVTGTQSIESRRGASGHSENPFIALSSKNATENAGEVYGFSFVYSGNFLASVEVDQYGTTRVAMGINPFDFEWELKTQDEFQTPEVVMAYSSNGYGEMSRNYHHLYRNRLARGQYKNKVRPIVINNWEATYFDFDADKIKEIAKEASALGIEMMVLDDGWFGERNSDNSSLGDWYVNKEKLPDGIGQLAKDVKAYGMQFGLWFEPEMISPNSDLYRAHPDWCLHVPDRHRSTGRNQLILDYSRKEVRDAIVEMLSEILSTADISYVKWDMNRNMTEIGSAMLEAKNQMETAHRYILGLYEVLETITSRFPDVLFESCAGGGGRFDPGMLYYMPQNWTSDDTDAAERLKIQYGTSLVYPSSVMTAHVSAVPNHQTGRITPFEFRGHVAMAGNFGYELDVTKMSNEEKELVKEQVRLYKEIREIVQYGEFYRLLNPFDGQFTAWNFVSDNKKEAVLFFYKVQGTPNAPLYRFKLDGLDNDLQYKIEELDNILSGEQLMNYGVNVPMELGFGDYRSFMYRLKAID</sequence>
<evidence type="ECO:0000259" key="9">
    <source>
        <dbReference type="Pfam" id="PF16875"/>
    </source>
</evidence>
<feature type="binding site" evidence="7">
    <location>
        <position position="548"/>
    </location>
    <ligand>
        <name>substrate</name>
    </ligand>
</feature>
<evidence type="ECO:0000256" key="4">
    <source>
        <dbReference type="ARBA" id="ARBA00023295"/>
    </source>
</evidence>
<dbReference type="PRINTS" id="PR00743">
    <property type="entry name" value="GLHYDRLASE36"/>
</dbReference>
<comment type="similarity">
    <text evidence="5">Belongs to the glycosyl hydrolase.</text>
</comment>
<evidence type="ECO:0000256" key="6">
    <source>
        <dbReference type="PIRSR" id="PIRSR005536-1"/>
    </source>
</evidence>
<evidence type="ECO:0000313" key="10">
    <source>
        <dbReference type="EMBL" id="BCN30164.1"/>
    </source>
</evidence>